<reference evidence="5 6" key="1">
    <citation type="submission" date="2019-01" db="EMBL/GenBank/DDBJ databases">
        <authorList>
            <consortium name="Pathogen Informatics"/>
        </authorList>
    </citation>
    <scope>NUCLEOTIDE SEQUENCE [LARGE SCALE GENOMIC DNA]</scope>
    <source>
        <strain evidence="5 6">NCTC10118</strain>
    </source>
</reference>
<dbReference type="InterPro" id="IPR044946">
    <property type="entry name" value="Restrct_endonuc_typeI_TRD_sf"/>
</dbReference>
<dbReference type="AlphaFoldDB" id="A0A449ADG2"/>
<evidence type="ECO:0000313" key="6">
    <source>
        <dbReference type="Proteomes" id="UP000289952"/>
    </source>
</evidence>
<keyword evidence="3" id="KW-0238">DNA-binding</keyword>
<dbReference type="EMBL" id="LR214972">
    <property type="protein sequence ID" value="VEU63021.1"/>
    <property type="molecule type" value="Genomic_DNA"/>
</dbReference>
<comment type="similarity">
    <text evidence="1">Belongs to the type-I restriction system S methylase family.</text>
</comment>
<name>A0A449ADG2_9BACT</name>
<dbReference type="RefSeq" id="WP_223213747.1">
    <property type="nucleotide sequence ID" value="NZ_LR214972.1"/>
</dbReference>
<gene>
    <name evidence="5" type="ORF">NCTC10118_00253</name>
</gene>
<keyword evidence="2" id="KW-0680">Restriction system</keyword>
<dbReference type="GO" id="GO:0003677">
    <property type="term" value="F:DNA binding"/>
    <property type="evidence" value="ECO:0007669"/>
    <property type="project" value="UniProtKB-KW"/>
</dbReference>
<evidence type="ECO:0000313" key="5">
    <source>
        <dbReference type="EMBL" id="VEU63021.1"/>
    </source>
</evidence>
<feature type="domain" description="Type I restriction modification DNA specificity" evidence="4">
    <location>
        <begin position="3"/>
        <end position="42"/>
    </location>
</feature>
<protein>
    <submittedName>
        <fullName evidence="5">Type I restriction modification DNA specificity domain</fullName>
    </submittedName>
</protein>
<accession>A0A449ADG2</accession>
<evidence type="ECO:0000256" key="1">
    <source>
        <dbReference type="ARBA" id="ARBA00010923"/>
    </source>
</evidence>
<dbReference type="Proteomes" id="UP000289952">
    <property type="component" value="Chromosome"/>
</dbReference>
<organism evidence="5 6">
    <name type="scientific">Mycoplasmopsis bovirhinis</name>
    <dbReference type="NCBI Taxonomy" id="29553"/>
    <lineage>
        <taxon>Bacteria</taxon>
        <taxon>Bacillati</taxon>
        <taxon>Mycoplasmatota</taxon>
        <taxon>Mycoplasmoidales</taxon>
        <taxon>Metamycoplasmataceae</taxon>
        <taxon>Mycoplasmopsis</taxon>
    </lineage>
</organism>
<proteinExistence type="inferred from homology"/>
<dbReference type="Gene3D" id="3.90.220.20">
    <property type="entry name" value="DNA methylase specificity domains"/>
    <property type="match status" value="1"/>
</dbReference>
<sequence length="45" mass="4792">MEQKHGTTIPALSMDVVNNLNIPIPPLSLQNKIAAILDNFSSSAS</sequence>
<dbReference type="Pfam" id="PF01420">
    <property type="entry name" value="Methylase_S"/>
    <property type="match status" value="1"/>
</dbReference>
<evidence type="ECO:0000259" key="4">
    <source>
        <dbReference type="Pfam" id="PF01420"/>
    </source>
</evidence>
<keyword evidence="6" id="KW-1185">Reference proteome</keyword>
<dbReference type="InterPro" id="IPR000055">
    <property type="entry name" value="Restrct_endonuc_typeI_TRD"/>
</dbReference>
<dbReference type="GO" id="GO:0009307">
    <property type="term" value="P:DNA restriction-modification system"/>
    <property type="evidence" value="ECO:0007669"/>
    <property type="project" value="UniProtKB-KW"/>
</dbReference>
<evidence type="ECO:0000256" key="3">
    <source>
        <dbReference type="ARBA" id="ARBA00023125"/>
    </source>
</evidence>
<dbReference type="SUPFAM" id="SSF116734">
    <property type="entry name" value="DNA methylase specificity domain"/>
    <property type="match status" value="1"/>
</dbReference>
<evidence type="ECO:0000256" key="2">
    <source>
        <dbReference type="ARBA" id="ARBA00022747"/>
    </source>
</evidence>